<evidence type="ECO:0000313" key="2">
    <source>
        <dbReference type="EMBL" id="KAK7915646.1"/>
    </source>
</evidence>
<comment type="caution">
    <text evidence="2">The sequence shown here is derived from an EMBL/GenBank/DDBJ whole genome shotgun (WGS) entry which is preliminary data.</text>
</comment>
<sequence>MRRLQWESVWVSGSDLLQSQFKTHQPVHSSTTTGLLHFTLKLKLKLKMDFWTENQGHLPQYNKFNSLPPRSYAQNYNDRQPPHQYQVYCEETRAKNIDSGYNWPPRENTNWPNQEPVAPTSPLQFPFNLDQRIHHYQTEPRQETQDWTHYQHQERSYPHESWSYNPAHYKHELSKKNDNNFRELEAWALRYSHSLPRRRRIEAELRGAMQDKREIQMPNVQETTLRDRASRQQLAATIKPHSKLSDQAVHSPAEYNSPPPYSVQRRNVSMLAKQSYELPQVKTEKALAMNLMLKSWQKIGIFRQKGKLRLSRTAGGLTIFCLVSRIADTEPEKETISQAQSQAAQHKASDVKVRTQNCKRFRSAKSRCQNGDKNTQKSNEVSAFGKLAAKFPLWRRPSFTSAENEHAACSKDSESVSKIDTQSQKLDAKDGDATLTIDTTCVVVKMELLQAPKKEQVHYLSSENQATTGQTLANEAEQNISTKQEGMENFVLLAEQANGEKDVLPTETLEERAERICGLRETKMTQKEVSSDFGIEDLDNYKTEIALDKRVFVGKNEQTQSLQANSCTDHEIGESKETIMEDNGKEYDEMKHKMVECLEEEETNEHCKESVEISDQVIICNTSELNKQGIDEDISSSPKSSDLVEKIEDCDVDELDSCDKIANEKELEMCEEQLYKSLAMNTSQQLDSGQTEDAITSENTENDQNQCVNQTDTANVELYGCNKEEVESVSTILSQVDENIEVSPSDLEITEKETDADEEQSMEQVQVNDLEQEIENDLKEQLERRDEACANENELITDTKETILSDNVQGNQGIEPTALTEEDILRDVEQNTGKDEENVTEVDLMPVFDRQEDVDLSTDVKDKILSDLEVQENLKLNDTSQSGQEDCKDKTTTSVQTAQAADFEANNEKELIKDIDELNLPDEKEKEEINIDANCAKLHSETVDLFVEDCEQAKETEIRNNVDLKEEILDEISKIDASVSDINDLDLEENEWEDATDDSNITTTTLKFNL</sequence>
<reference evidence="3" key="1">
    <citation type="submission" date="2024-04" db="EMBL/GenBank/DDBJ databases">
        <title>Salinicola lusitanus LLJ914,a marine bacterium isolated from the Okinawa Trough.</title>
        <authorList>
            <person name="Li J."/>
        </authorList>
    </citation>
    <scope>NUCLEOTIDE SEQUENCE [LARGE SCALE GENOMIC DNA]</scope>
</reference>
<feature type="region of interest" description="Disordered" evidence="1">
    <location>
        <begin position="239"/>
        <end position="262"/>
    </location>
</feature>
<proteinExistence type="predicted"/>
<name>A0AAW0PDQ7_9GOBI</name>
<keyword evidence="3" id="KW-1185">Reference proteome</keyword>
<accession>A0AAW0PDQ7</accession>
<evidence type="ECO:0000256" key="1">
    <source>
        <dbReference type="SAM" id="MobiDB-lite"/>
    </source>
</evidence>
<dbReference type="EMBL" id="JBBPFD010000008">
    <property type="protein sequence ID" value="KAK7915646.1"/>
    <property type="molecule type" value="Genomic_DNA"/>
</dbReference>
<dbReference type="Proteomes" id="UP001460270">
    <property type="component" value="Unassembled WGS sequence"/>
</dbReference>
<evidence type="ECO:0000313" key="3">
    <source>
        <dbReference type="Proteomes" id="UP001460270"/>
    </source>
</evidence>
<dbReference type="AlphaFoldDB" id="A0AAW0PDQ7"/>
<organism evidence="2 3">
    <name type="scientific">Mugilogobius chulae</name>
    <name type="common">yellowstripe goby</name>
    <dbReference type="NCBI Taxonomy" id="88201"/>
    <lineage>
        <taxon>Eukaryota</taxon>
        <taxon>Metazoa</taxon>
        <taxon>Chordata</taxon>
        <taxon>Craniata</taxon>
        <taxon>Vertebrata</taxon>
        <taxon>Euteleostomi</taxon>
        <taxon>Actinopterygii</taxon>
        <taxon>Neopterygii</taxon>
        <taxon>Teleostei</taxon>
        <taxon>Neoteleostei</taxon>
        <taxon>Acanthomorphata</taxon>
        <taxon>Gobiaria</taxon>
        <taxon>Gobiiformes</taxon>
        <taxon>Gobioidei</taxon>
        <taxon>Gobiidae</taxon>
        <taxon>Gobionellinae</taxon>
        <taxon>Mugilogobius</taxon>
    </lineage>
</organism>
<gene>
    <name evidence="2" type="ORF">WMY93_011407</name>
</gene>
<protein>
    <submittedName>
        <fullName evidence="2">Uncharacterized protein</fullName>
    </submittedName>
</protein>